<dbReference type="EMBL" id="BJWL01000133">
    <property type="protein sequence ID" value="GFS30916.1"/>
    <property type="molecule type" value="Genomic_DNA"/>
</dbReference>
<evidence type="ECO:0000313" key="2">
    <source>
        <dbReference type="EMBL" id="GFS30916.1"/>
    </source>
</evidence>
<organism evidence="2 3">
    <name type="scientific">Actinidia rufa</name>
    <dbReference type="NCBI Taxonomy" id="165716"/>
    <lineage>
        <taxon>Eukaryota</taxon>
        <taxon>Viridiplantae</taxon>
        <taxon>Streptophyta</taxon>
        <taxon>Embryophyta</taxon>
        <taxon>Tracheophyta</taxon>
        <taxon>Spermatophyta</taxon>
        <taxon>Magnoliopsida</taxon>
        <taxon>eudicotyledons</taxon>
        <taxon>Gunneridae</taxon>
        <taxon>Pentapetalae</taxon>
        <taxon>asterids</taxon>
        <taxon>Ericales</taxon>
        <taxon>Actinidiaceae</taxon>
        <taxon>Actinidia</taxon>
    </lineage>
</organism>
<dbReference type="AlphaFoldDB" id="A0A7J0DC83"/>
<sequence length="353" mass="39948">MSLTSSMEPRRVISIKLAQNCYLLAHGEVLPPHLWASRCLPRPSASSHLDNRAQPMANTSQLLAAANPPSPAAPPIPDAERSHRSRRSGDHSQNHSTGRERRERCRSPSLPPPGEKGVSLRQNLALQNKANKYIAVEELAEAKRRRQGKDDSKRKEPDNRRSDYRDGARNKRCSRKSSMRNSSNGPEKIKTDPSRRNRSKYCEFHRNHGYNMEDCFQLKEQIADLIKKEFLRKYVSNCQPPISPKRRYGNNRPTAGDIWVIHGGFGSGGCTSSSRKRHVRNAQGRAEEEIYNLSSPTVKVHLPITFNNDDLRGLHLPHDDALIVAAVIANFDVQRILVDNRSSTDRHLIHLSF</sequence>
<reference evidence="3" key="1">
    <citation type="submission" date="2019-07" db="EMBL/GenBank/DDBJ databases">
        <title>De Novo Assembly of kiwifruit Actinidia rufa.</title>
        <authorList>
            <person name="Sugita-Konishi S."/>
            <person name="Sato K."/>
            <person name="Mori E."/>
            <person name="Abe Y."/>
            <person name="Kisaki G."/>
            <person name="Hamano K."/>
            <person name="Suezawa K."/>
            <person name="Otani M."/>
            <person name="Fukuda T."/>
            <person name="Manabe T."/>
            <person name="Gomi K."/>
            <person name="Tabuchi M."/>
            <person name="Akimitsu K."/>
            <person name="Kataoka I."/>
        </authorList>
    </citation>
    <scope>NUCLEOTIDE SEQUENCE [LARGE SCALE GENOMIC DNA]</scope>
    <source>
        <strain evidence="3">cv. Fuchu</strain>
    </source>
</reference>
<keyword evidence="3" id="KW-1185">Reference proteome</keyword>
<feature type="compositionally biased region" description="Basic and acidic residues" evidence="1">
    <location>
        <begin position="78"/>
        <end position="106"/>
    </location>
</feature>
<proteinExistence type="predicted"/>
<name>A0A7J0DC83_9ERIC</name>
<dbReference type="Proteomes" id="UP000585474">
    <property type="component" value="Unassembled WGS sequence"/>
</dbReference>
<gene>
    <name evidence="2" type="ORF">Acr_00g0014730</name>
</gene>
<evidence type="ECO:0000256" key="1">
    <source>
        <dbReference type="SAM" id="MobiDB-lite"/>
    </source>
</evidence>
<evidence type="ECO:0000313" key="3">
    <source>
        <dbReference type="Proteomes" id="UP000585474"/>
    </source>
</evidence>
<dbReference type="OrthoDB" id="1436165at2759"/>
<comment type="caution">
    <text evidence="2">The sequence shown here is derived from an EMBL/GenBank/DDBJ whole genome shotgun (WGS) entry which is preliminary data.</text>
</comment>
<feature type="region of interest" description="Disordered" evidence="1">
    <location>
        <begin position="64"/>
        <end position="120"/>
    </location>
</feature>
<accession>A0A7J0DC83</accession>
<protein>
    <submittedName>
        <fullName evidence="2">Uncharacterized protein</fullName>
    </submittedName>
</protein>
<feature type="region of interest" description="Disordered" evidence="1">
    <location>
        <begin position="142"/>
        <end position="198"/>
    </location>
</feature>
<feature type="compositionally biased region" description="Pro residues" evidence="1">
    <location>
        <begin position="68"/>
        <end position="77"/>
    </location>
</feature>
<feature type="compositionally biased region" description="Basic and acidic residues" evidence="1">
    <location>
        <begin position="187"/>
        <end position="198"/>
    </location>
</feature>
<feature type="compositionally biased region" description="Basic and acidic residues" evidence="1">
    <location>
        <begin position="148"/>
        <end position="169"/>
    </location>
</feature>